<proteinExistence type="inferred from homology"/>
<dbReference type="GO" id="GO:0016746">
    <property type="term" value="F:acyltransferase activity"/>
    <property type="evidence" value="ECO:0007669"/>
    <property type="project" value="UniProtKB-KW"/>
</dbReference>
<dbReference type="PANTHER" id="PTHR31623:SF33">
    <property type="entry name" value="STEMMADENINE O-ACETYLTRANSFERASE-LIKE"/>
    <property type="match status" value="1"/>
</dbReference>
<dbReference type="PANTHER" id="PTHR31623">
    <property type="entry name" value="F21J9.9"/>
    <property type="match status" value="1"/>
</dbReference>
<keyword evidence="3" id="KW-0012">Acyltransferase</keyword>
<gene>
    <name evidence="4" type="ORF">CUMW_175310</name>
</gene>
<evidence type="ECO:0000256" key="1">
    <source>
        <dbReference type="ARBA" id="ARBA00009861"/>
    </source>
</evidence>
<protein>
    <submittedName>
        <fullName evidence="4">Uncharacterized protein</fullName>
    </submittedName>
</protein>
<dbReference type="Pfam" id="PF02458">
    <property type="entry name" value="Transferase"/>
    <property type="match status" value="1"/>
</dbReference>
<evidence type="ECO:0000313" key="5">
    <source>
        <dbReference type="Proteomes" id="UP000236630"/>
    </source>
</evidence>
<reference evidence="4 5" key="1">
    <citation type="journal article" date="2017" name="Front. Genet.">
        <title>Draft sequencing of the heterozygous diploid genome of Satsuma (Citrus unshiu Marc.) using a hybrid assembly approach.</title>
        <authorList>
            <person name="Shimizu T."/>
            <person name="Tanizawa Y."/>
            <person name="Mochizuki T."/>
            <person name="Nagasaki H."/>
            <person name="Yoshioka T."/>
            <person name="Toyoda A."/>
            <person name="Fujiyama A."/>
            <person name="Kaminuma E."/>
            <person name="Nakamura Y."/>
        </authorList>
    </citation>
    <scope>NUCLEOTIDE SEQUENCE [LARGE SCALE GENOMIC DNA]</scope>
    <source>
        <strain evidence="5">cv. Miyagawa wase</strain>
    </source>
</reference>
<dbReference type="STRING" id="55188.A0A2H5PX17"/>
<dbReference type="Gene3D" id="3.30.559.10">
    <property type="entry name" value="Chloramphenicol acetyltransferase-like domain"/>
    <property type="match status" value="2"/>
</dbReference>
<dbReference type="InterPro" id="IPR023213">
    <property type="entry name" value="CAT-like_dom_sf"/>
</dbReference>
<keyword evidence="5" id="KW-1185">Reference proteome</keyword>
<evidence type="ECO:0000256" key="3">
    <source>
        <dbReference type="ARBA" id="ARBA00023315"/>
    </source>
</evidence>
<dbReference type="Proteomes" id="UP000236630">
    <property type="component" value="Unassembled WGS sequence"/>
</dbReference>
<dbReference type="AlphaFoldDB" id="A0A2H5PX17"/>
<sequence length="459" mass="51489">MEPEILSIELIKPSSPTPLHLKTHKLCFLDQYRNHAYFPMVFFYPVTHDTNLNLSNETNIAQIVSVRLQLLKQSLPETLSRFYPFAGKIKDNLSIDCNDEGIYFTEARFKSPLKEFFNQQNFSCLTYKFVPFDAKELGGSISGLHVAKIQVTSFACGGIVICACLSHLFADGATLCSFLKCWVATACKNNEQRICPNNDASCLFPQNEAYPKEGTWLAMCPRFFGHGRFVTRRFVFDAKAIATIRAKASSSTRVQNPTPTRVEAVSALFSKGVMAAFKAKHGSHKTTLLTHSVNLRNKAKSKLSEYSMGNIVWNANALCTNEEAELDLEGLVCKLREAMMKINGDFVKSLLGDEGFLNLCQAIKDENGVCSKAKERINFSSWCNFGLYDIDFGWGKPMWVSVIGLDGKLPYFSNTIILLDTRFGDGIEAWVYLLEEDMNTLELDKELLALATLDPCPLW</sequence>
<accession>A0A2H5PX17</accession>
<evidence type="ECO:0000313" key="4">
    <source>
        <dbReference type="EMBL" id="GAY56884.1"/>
    </source>
</evidence>
<organism evidence="4 5">
    <name type="scientific">Citrus unshiu</name>
    <name type="common">Satsuma mandarin</name>
    <name type="synonym">Citrus nobilis var. unshiu</name>
    <dbReference type="NCBI Taxonomy" id="55188"/>
    <lineage>
        <taxon>Eukaryota</taxon>
        <taxon>Viridiplantae</taxon>
        <taxon>Streptophyta</taxon>
        <taxon>Embryophyta</taxon>
        <taxon>Tracheophyta</taxon>
        <taxon>Spermatophyta</taxon>
        <taxon>Magnoliopsida</taxon>
        <taxon>eudicotyledons</taxon>
        <taxon>Gunneridae</taxon>
        <taxon>Pentapetalae</taxon>
        <taxon>rosids</taxon>
        <taxon>malvids</taxon>
        <taxon>Sapindales</taxon>
        <taxon>Rutaceae</taxon>
        <taxon>Aurantioideae</taxon>
        <taxon>Citrus</taxon>
    </lineage>
</organism>
<comment type="caution">
    <text evidence="4">The sequence shown here is derived from an EMBL/GenBank/DDBJ whole genome shotgun (WGS) entry which is preliminary data.</text>
</comment>
<comment type="similarity">
    <text evidence="1">Belongs to the plant acyltransferase family.</text>
</comment>
<evidence type="ECO:0000256" key="2">
    <source>
        <dbReference type="ARBA" id="ARBA00022679"/>
    </source>
</evidence>
<name>A0A2H5PX17_CITUN</name>
<dbReference type="EMBL" id="BDQV01000148">
    <property type="protein sequence ID" value="GAY56884.1"/>
    <property type="molecule type" value="Genomic_DNA"/>
</dbReference>
<keyword evidence="2" id="KW-0808">Transferase</keyword>